<dbReference type="EnsemblProtists" id="EOD31730">
    <property type="protein sequence ID" value="EOD31730"/>
    <property type="gene ID" value="EMIHUDRAFT_60510"/>
</dbReference>
<dbReference type="HOGENOM" id="CLU_013137_21_5_1"/>
<evidence type="ECO:0000313" key="6">
    <source>
        <dbReference type="EnsemblProtists" id="EOD31730"/>
    </source>
</evidence>
<dbReference type="PANTHER" id="PTHR45969:SF69">
    <property type="entry name" value="FINGER DOMAIN PROTEIN, PUTATIVE (AFU_ORTHOLOGUE AFUA_3G12190)-RELATED"/>
    <property type="match status" value="1"/>
</dbReference>
<dbReference type="InterPro" id="IPR001841">
    <property type="entry name" value="Znf_RING"/>
</dbReference>
<dbReference type="GO" id="GO:0008270">
    <property type="term" value="F:zinc ion binding"/>
    <property type="evidence" value="ECO:0007669"/>
    <property type="project" value="UniProtKB-KW"/>
</dbReference>
<reference evidence="6" key="2">
    <citation type="submission" date="2024-10" db="UniProtKB">
        <authorList>
            <consortium name="EnsemblProtists"/>
        </authorList>
    </citation>
    <scope>IDENTIFICATION</scope>
</reference>
<accession>A0A0D3K7J5</accession>
<feature type="domain" description="RING-type" evidence="5">
    <location>
        <begin position="3"/>
        <end position="47"/>
    </location>
</feature>
<dbReference type="STRING" id="2903.R1EYN8"/>
<evidence type="ECO:0000256" key="1">
    <source>
        <dbReference type="ARBA" id="ARBA00022723"/>
    </source>
</evidence>
<dbReference type="PANTHER" id="PTHR45969">
    <property type="entry name" value="RING ZINC FINGER PROTEIN-RELATED"/>
    <property type="match status" value="1"/>
</dbReference>
<proteinExistence type="predicted"/>
<dbReference type="GO" id="GO:0016567">
    <property type="term" value="P:protein ubiquitination"/>
    <property type="evidence" value="ECO:0007669"/>
    <property type="project" value="TreeGrafter"/>
</dbReference>
<keyword evidence="1" id="KW-0479">Metal-binding</keyword>
<dbReference type="PROSITE" id="PS50089">
    <property type="entry name" value="ZF_RING_2"/>
    <property type="match status" value="1"/>
</dbReference>
<evidence type="ECO:0000256" key="3">
    <source>
        <dbReference type="ARBA" id="ARBA00022833"/>
    </source>
</evidence>
<keyword evidence="2 4" id="KW-0863">Zinc-finger</keyword>
<name>A0A0D3K7J5_EMIH1</name>
<evidence type="ECO:0000313" key="7">
    <source>
        <dbReference type="Proteomes" id="UP000013827"/>
    </source>
</evidence>
<evidence type="ECO:0000256" key="4">
    <source>
        <dbReference type="PROSITE-ProRule" id="PRU00175"/>
    </source>
</evidence>
<protein>
    <recommendedName>
        <fullName evidence="5">RING-type domain-containing protein</fullName>
    </recommendedName>
</protein>
<dbReference type="Proteomes" id="UP000013827">
    <property type="component" value="Unassembled WGS sequence"/>
</dbReference>
<organism evidence="6 7">
    <name type="scientific">Emiliania huxleyi (strain CCMP1516)</name>
    <dbReference type="NCBI Taxonomy" id="280463"/>
    <lineage>
        <taxon>Eukaryota</taxon>
        <taxon>Haptista</taxon>
        <taxon>Haptophyta</taxon>
        <taxon>Prymnesiophyceae</taxon>
        <taxon>Isochrysidales</taxon>
        <taxon>Noelaerhabdaceae</taxon>
        <taxon>Emiliania</taxon>
    </lineage>
</organism>
<dbReference type="PaxDb" id="2903-EOD31730"/>
<dbReference type="InterPro" id="IPR013083">
    <property type="entry name" value="Znf_RING/FYVE/PHD"/>
</dbReference>
<dbReference type="Pfam" id="PF13639">
    <property type="entry name" value="zf-RING_2"/>
    <property type="match status" value="1"/>
</dbReference>
<dbReference type="SUPFAM" id="SSF57850">
    <property type="entry name" value="RING/U-box"/>
    <property type="match status" value="1"/>
</dbReference>
<evidence type="ECO:0000259" key="5">
    <source>
        <dbReference type="PROSITE" id="PS50089"/>
    </source>
</evidence>
<keyword evidence="3" id="KW-0862">Zinc</keyword>
<sequence>DDCAICLRPLCASRLRASVGGLPCGHVFHSGCLDLWAAGNKTCPYCRAAI</sequence>
<keyword evidence="7" id="KW-1185">Reference proteome</keyword>
<dbReference type="KEGG" id="ehx:EMIHUDRAFT_60510"/>
<dbReference type="SMART" id="SM00184">
    <property type="entry name" value="RING"/>
    <property type="match status" value="1"/>
</dbReference>
<dbReference type="AlphaFoldDB" id="A0A0D3K7J5"/>
<reference evidence="7" key="1">
    <citation type="journal article" date="2013" name="Nature">
        <title>Pan genome of the phytoplankton Emiliania underpins its global distribution.</title>
        <authorList>
            <person name="Read B.A."/>
            <person name="Kegel J."/>
            <person name="Klute M.J."/>
            <person name="Kuo A."/>
            <person name="Lefebvre S.C."/>
            <person name="Maumus F."/>
            <person name="Mayer C."/>
            <person name="Miller J."/>
            <person name="Monier A."/>
            <person name="Salamov A."/>
            <person name="Young J."/>
            <person name="Aguilar M."/>
            <person name="Claverie J.M."/>
            <person name="Frickenhaus S."/>
            <person name="Gonzalez K."/>
            <person name="Herman E.K."/>
            <person name="Lin Y.C."/>
            <person name="Napier J."/>
            <person name="Ogata H."/>
            <person name="Sarno A.F."/>
            <person name="Shmutz J."/>
            <person name="Schroeder D."/>
            <person name="de Vargas C."/>
            <person name="Verret F."/>
            <person name="von Dassow P."/>
            <person name="Valentin K."/>
            <person name="Van de Peer Y."/>
            <person name="Wheeler G."/>
            <person name="Dacks J.B."/>
            <person name="Delwiche C.F."/>
            <person name="Dyhrman S.T."/>
            <person name="Glockner G."/>
            <person name="John U."/>
            <person name="Richards T."/>
            <person name="Worden A.Z."/>
            <person name="Zhang X."/>
            <person name="Grigoriev I.V."/>
            <person name="Allen A.E."/>
            <person name="Bidle K."/>
            <person name="Borodovsky M."/>
            <person name="Bowler C."/>
            <person name="Brownlee C."/>
            <person name="Cock J.M."/>
            <person name="Elias M."/>
            <person name="Gladyshev V.N."/>
            <person name="Groth M."/>
            <person name="Guda C."/>
            <person name="Hadaegh A."/>
            <person name="Iglesias-Rodriguez M.D."/>
            <person name="Jenkins J."/>
            <person name="Jones B.M."/>
            <person name="Lawson T."/>
            <person name="Leese F."/>
            <person name="Lindquist E."/>
            <person name="Lobanov A."/>
            <person name="Lomsadze A."/>
            <person name="Malik S.B."/>
            <person name="Marsh M.E."/>
            <person name="Mackinder L."/>
            <person name="Mock T."/>
            <person name="Mueller-Roeber B."/>
            <person name="Pagarete A."/>
            <person name="Parker M."/>
            <person name="Probert I."/>
            <person name="Quesneville H."/>
            <person name="Raines C."/>
            <person name="Rensing S.A."/>
            <person name="Riano-Pachon D.M."/>
            <person name="Richier S."/>
            <person name="Rokitta S."/>
            <person name="Shiraiwa Y."/>
            <person name="Soanes D.M."/>
            <person name="van der Giezen M."/>
            <person name="Wahlund T.M."/>
            <person name="Williams B."/>
            <person name="Wilson W."/>
            <person name="Wolfe G."/>
            <person name="Wurch L.L."/>
        </authorList>
    </citation>
    <scope>NUCLEOTIDE SEQUENCE</scope>
</reference>
<evidence type="ECO:0000256" key="2">
    <source>
        <dbReference type="ARBA" id="ARBA00022771"/>
    </source>
</evidence>
<dbReference type="RefSeq" id="XP_005784159.1">
    <property type="nucleotide sequence ID" value="XM_005784102.1"/>
</dbReference>
<dbReference type="GeneID" id="17277005"/>
<dbReference type="GO" id="GO:0061630">
    <property type="term" value="F:ubiquitin protein ligase activity"/>
    <property type="evidence" value="ECO:0007669"/>
    <property type="project" value="TreeGrafter"/>
</dbReference>
<dbReference type="Gene3D" id="3.30.40.10">
    <property type="entry name" value="Zinc/RING finger domain, C3HC4 (zinc finger)"/>
    <property type="match status" value="1"/>
</dbReference>